<evidence type="ECO:0000313" key="1">
    <source>
        <dbReference type="EMBL" id="CCH62520.1"/>
    </source>
</evidence>
<reference evidence="1 2" key="1">
    <citation type="journal article" date="2011" name="Proc. Natl. Acad. Sci. U.S.A.">
        <title>Evolutionary erosion of yeast sex chromosomes by mating-type switching accidents.</title>
        <authorList>
            <person name="Gordon J.L."/>
            <person name="Armisen D."/>
            <person name="Proux-Wera E."/>
            <person name="Oheigeartaigh S.S."/>
            <person name="Byrne K.P."/>
            <person name="Wolfe K.H."/>
        </authorList>
    </citation>
    <scope>NUCLEOTIDE SEQUENCE [LARGE SCALE GENOMIC DNA]</scope>
    <source>
        <strain evidence="2">ATCC 34711 / CBS 6284 / DSM 70876 / NBRC 10599 / NRRL Y-10934 / UCD 77-7</strain>
    </source>
</reference>
<keyword evidence="2" id="KW-1185">Reference proteome</keyword>
<dbReference type="OMA" id="DIWSERW"/>
<evidence type="ECO:0000313" key="2">
    <source>
        <dbReference type="Proteomes" id="UP000002866"/>
    </source>
</evidence>
<dbReference type="InterPro" id="IPR010920">
    <property type="entry name" value="LSM_dom_sf"/>
</dbReference>
<dbReference type="Proteomes" id="UP000002866">
    <property type="component" value="Chromosome 8"/>
</dbReference>
<dbReference type="HOGENOM" id="CLU_076902_8_1_1"/>
<organism evidence="1 2">
    <name type="scientific">Henningerozyma blattae (strain ATCC 34711 / CBS 6284 / DSM 70876 / NBRC 10599 / NRRL Y-10934 / UCD 77-7)</name>
    <name type="common">Yeast</name>
    <name type="synonym">Tetrapisispora blattae</name>
    <dbReference type="NCBI Taxonomy" id="1071380"/>
    <lineage>
        <taxon>Eukaryota</taxon>
        <taxon>Fungi</taxon>
        <taxon>Dikarya</taxon>
        <taxon>Ascomycota</taxon>
        <taxon>Saccharomycotina</taxon>
        <taxon>Saccharomycetes</taxon>
        <taxon>Saccharomycetales</taxon>
        <taxon>Saccharomycetaceae</taxon>
        <taxon>Henningerozyma</taxon>
    </lineage>
</organism>
<dbReference type="KEGG" id="tbl:TBLA_0H02350"/>
<dbReference type="InParanoid" id="I2H818"/>
<proteinExistence type="predicted"/>
<dbReference type="EMBL" id="HE806323">
    <property type="protein sequence ID" value="CCH62520.1"/>
    <property type="molecule type" value="Genomic_DNA"/>
</dbReference>
<dbReference type="SUPFAM" id="SSF50182">
    <property type="entry name" value="Sm-like ribonucleoproteins"/>
    <property type="match status" value="1"/>
</dbReference>
<dbReference type="GeneID" id="14497677"/>
<evidence type="ECO:0008006" key="3">
    <source>
        <dbReference type="Google" id="ProtNLM"/>
    </source>
</evidence>
<protein>
    <recommendedName>
        <fullName evidence="3">LSM domain-containing protein</fullName>
    </recommendedName>
</protein>
<gene>
    <name evidence="1" type="primary">TBLA0H02350</name>
    <name evidence="1" type="ORF">TBLA_0H02350</name>
</gene>
<dbReference type="AlphaFoldDB" id="I2H818"/>
<dbReference type="eggNOG" id="KOG1784">
    <property type="taxonomic scope" value="Eukaryota"/>
</dbReference>
<dbReference type="FunCoup" id="I2H818">
    <property type="interactions" value="468"/>
</dbReference>
<dbReference type="STRING" id="1071380.I2H818"/>
<dbReference type="OrthoDB" id="422364at2759"/>
<dbReference type="Gene3D" id="2.30.30.100">
    <property type="match status" value="1"/>
</dbReference>
<name>I2H818_HENB6</name>
<accession>I2H818</accession>
<sequence>MSLLKDLLEQPVLVLTVEGDSICGSLDGFDKAGNVMVSNTHGLRVIRSSEVVFVASYDGDIKEFAHIKDTKNKIQDEYLIWEKVWSMKLQKLQLEKN</sequence>
<dbReference type="RefSeq" id="XP_004182039.1">
    <property type="nucleotide sequence ID" value="XM_004181991.1"/>
</dbReference>